<evidence type="ECO:0000313" key="3">
    <source>
        <dbReference type="Proteomes" id="UP000819052"/>
    </source>
</evidence>
<sequence>MATMNAPANERRHIPERRNAGSILHATHFSALDWVAMVLMIIGGINWGLVGALHVDLVAALFGDGTTWSRLVYTVVGIAALYGIYLLSKMAARSR</sequence>
<dbReference type="RefSeq" id="WP_167076003.1">
    <property type="nucleotide sequence ID" value="NZ_VVIW01000003.1"/>
</dbReference>
<dbReference type="PANTHER" id="PTHR37304">
    <property type="entry name" value="MEMBRANE PROTEIN-RELATED"/>
    <property type="match status" value="1"/>
</dbReference>
<dbReference type="InterPro" id="IPR007211">
    <property type="entry name" value="DUF378"/>
</dbReference>
<protein>
    <submittedName>
        <fullName evidence="2">DUF378 domain-containing protein</fullName>
    </submittedName>
</protein>
<feature type="transmembrane region" description="Helical" evidence="1">
    <location>
        <begin position="67"/>
        <end position="87"/>
    </location>
</feature>
<gene>
    <name evidence="2" type="ORF">F1609_08300</name>
</gene>
<feature type="transmembrane region" description="Helical" evidence="1">
    <location>
        <begin position="34"/>
        <end position="55"/>
    </location>
</feature>
<reference evidence="2 3" key="1">
    <citation type="submission" date="2019-09" db="EMBL/GenBank/DDBJ databases">
        <title>Taxonomy of Antarctic Massilia spp.: description of Massilia rubra sp. nov., Massilia aquatica sp. nov., Massilia mucilaginosa sp. nov., Massilia frigida sp. nov. isolated from streams, lakes and regoliths.</title>
        <authorList>
            <person name="Holochova P."/>
            <person name="Sedlacek I."/>
            <person name="Kralova S."/>
            <person name="Maslanova I."/>
            <person name="Busse H.-J."/>
            <person name="Stankova E."/>
            <person name="Vrbovska V."/>
            <person name="Kovarovic V."/>
            <person name="Bartak M."/>
            <person name="Svec P."/>
            <person name="Pantucek R."/>
        </authorList>
    </citation>
    <scope>NUCLEOTIDE SEQUENCE [LARGE SCALE GENOMIC DNA]</scope>
    <source>
        <strain evidence="2 3">CCM 8693</strain>
    </source>
</reference>
<accession>A0ABX0LZ32</accession>
<dbReference type="Proteomes" id="UP000819052">
    <property type="component" value="Unassembled WGS sequence"/>
</dbReference>
<dbReference type="EMBL" id="VVIW01000003">
    <property type="protein sequence ID" value="NHZ40160.1"/>
    <property type="molecule type" value="Genomic_DNA"/>
</dbReference>
<keyword evidence="3" id="KW-1185">Reference proteome</keyword>
<name>A0ABX0LZ32_9BURK</name>
<keyword evidence="1" id="KW-0472">Membrane</keyword>
<keyword evidence="1" id="KW-1133">Transmembrane helix</keyword>
<proteinExistence type="predicted"/>
<dbReference type="Pfam" id="PF04070">
    <property type="entry name" value="DUF378"/>
    <property type="match status" value="1"/>
</dbReference>
<comment type="caution">
    <text evidence="2">The sequence shown here is derived from an EMBL/GenBank/DDBJ whole genome shotgun (WGS) entry which is preliminary data.</text>
</comment>
<dbReference type="PANTHER" id="PTHR37304:SF1">
    <property type="entry name" value="MEMBRANE PROTEIN"/>
    <property type="match status" value="1"/>
</dbReference>
<evidence type="ECO:0000313" key="2">
    <source>
        <dbReference type="EMBL" id="NHZ40160.1"/>
    </source>
</evidence>
<keyword evidence="1" id="KW-0812">Transmembrane</keyword>
<evidence type="ECO:0000256" key="1">
    <source>
        <dbReference type="SAM" id="Phobius"/>
    </source>
</evidence>
<organism evidence="2 3">
    <name type="scientific">Massilia aquatica</name>
    <dbReference type="NCBI Taxonomy" id="2609000"/>
    <lineage>
        <taxon>Bacteria</taxon>
        <taxon>Pseudomonadati</taxon>
        <taxon>Pseudomonadota</taxon>
        <taxon>Betaproteobacteria</taxon>
        <taxon>Burkholderiales</taxon>
        <taxon>Oxalobacteraceae</taxon>
        <taxon>Telluria group</taxon>
        <taxon>Massilia</taxon>
    </lineage>
</organism>